<accession>K1QA89</accession>
<protein>
    <submittedName>
        <fullName evidence="1">Uncharacterized protein</fullName>
    </submittedName>
</protein>
<dbReference type="HOGENOM" id="CLU_1403682_0_0_1"/>
<dbReference type="InParanoid" id="K1QA89"/>
<sequence>MRGTGALLVWLVIVNGPGLVLAKDKIEGGFIPICRICELIYGIFSPQCYSHCMNPIPYPGPVVSPPQTGVPSYDIQCAFCQFIHGVGSPQCNIVCHGGGVFWGLFGKGSLNSDARRIAGIKEMPPKCNATALEFARSFCRHRRNADISTYAHKIEQCIKKAVVPRTTDGNQKPMETNQECLKQGHKCAYGYNNC</sequence>
<dbReference type="EMBL" id="JH817484">
    <property type="protein sequence ID" value="EKC30873.1"/>
    <property type="molecule type" value="Genomic_DNA"/>
</dbReference>
<evidence type="ECO:0000313" key="1">
    <source>
        <dbReference type="EMBL" id="EKC30873.1"/>
    </source>
</evidence>
<dbReference type="AlphaFoldDB" id="K1QA89"/>
<gene>
    <name evidence="1" type="ORF">CGI_10028553</name>
</gene>
<proteinExistence type="predicted"/>
<name>K1QA89_MAGGI</name>
<organism evidence="1">
    <name type="scientific">Magallana gigas</name>
    <name type="common">Pacific oyster</name>
    <name type="synonym">Crassostrea gigas</name>
    <dbReference type="NCBI Taxonomy" id="29159"/>
    <lineage>
        <taxon>Eukaryota</taxon>
        <taxon>Metazoa</taxon>
        <taxon>Spiralia</taxon>
        <taxon>Lophotrochozoa</taxon>
        <taxon>Mollusca</taxon>
        <taxon>Bivalvia</taxon>
        <taxon>Autobranchia</taxon>
        <taxon>Pteriomorphia</taxon>
        <taxon>Ostreida</taxon>
        <taxon>Ostreoidea</taxon>
        <taxon>Ostreidae</taxon>
        <taxon>Magallana</taxon>
    </lineage>
</organism>
<reference evidence="1" key="1">
    <citation type="journal article" date="2012" name="Nature">
        <title>The oyster genome reveals stress adaptation and complexity of shell formation.</title>
        <authorList>
            <person name="Zhang G."/>
            <person name="Fang X."/>
            <person name="Guo X."/>
            <person name="Li L."/>
            <person name="Luo R."/>
            <person name="Xu F."/>
            <person name="Yang P."/>
            <person name="Zhang L."/>
            <person name="Wang X."/>
            <person name="Qi H."/>
            <person name="Xiong Z."/>
            <person name="Que H."/>
            <person name="Xie Y."/>
            <person name="Holland P.W."/>
            <person name="Paps J."/>
            <person name="Zhu Y."/>
            <person name="Wu F."/>
            <person name="Chen Y."/>
            <person name="Wang J."/>
            <person name="Peng C."/>
            <person name="Meng J."/>
            <person name="Yang L."/>
            <person name="Liu J."/>
            <person name="Wen B."/>
            <person name="Zhang N."/>
            <person name="Huang Z."/>
            <person name="Zhu Q."/>
            <person name="Feng Y."/>
            <person name="Mount A."/>
            <person name="Hedgecock D."/>
            <person name="Xu Z."/>
            <person name="Liu Y."/>
            <person name="Domazet-Loso T."/>
            <person name="Du Y."/>
            <person name="Sun X."/>
            <person name="Zhang S."/>
            <person name="Liu B."/>
            <person name="Cheng P."/>
            <person name="Jiang X."/>
            <person name="Li J."/>
            <person name="Fan D."/>
            <person name="Wang W."/>
            <person name="Fu W."/>
            <person name="Wang T."/>
            <person name="Wang B."/>
            <person name="Zhang J."/>
            <person name="Peng Z."/>
            <person name="Li Y."/>
            <person name="Li N."/>
            <person name="Wang J."/>
            <person name="Chen M."/>
            <person name="He Y."/>
            <person name="Tan F."/>
            <person name="Song X."/>
            <person name="Zheng Q."/>
            <person name="Huang R."/>
            <person name="Yang H."/>
            <person name="Du X."/>
            <person name="Chen L."/>
            <person name="Yang M."/>
            <person name="Gaffney P.M."/>
            <person name="Wang S."/>
            <person name="Luo L."/>
            <person name="She Z."/>
            <person name="Ming Y."/>
            <person name="Huang W."/>
            <person name="Zhang S."/>
            <person name="Huang B."/>
            <person name="Zhang Y."/>
            <person name="Qu T."/>
            <person name="Ni P."/>
            <person name="Miao G."/>
            <person name="Wang J."/>
            <person name="Wang Q."/>
            <person name="Steinberg C.E."/>
            <person name="Wang H."/>
            <person name="Li N."/>
            <person name="Qian L."/>
            <person name="Zhang G."/>
            <person name="Li Y."/>
            <person name="Yang H."/>
            <person name="Liu X."/>
            <person name="Wang J."/>
            <person name="Yin Y."/>
            <person name="Wang J."/>
        </authorList>
    </citation>
    <scope>NUCLEOTIDE SEQUENCE [LARGE SCALE GENOMIC DNA]</scope>
    <source>
        <strain evidence="1">05x7-T-G4-1.051#20</strain>
    </source>
</reference>